<dbReference type="Gene3D" id="3.20.20.70">
    <property type="entry name" value="Aldolase class I"/>
    <property type="match status" value="1"/>
</dbReference>
<comment type="cofactor">
    <cofactor evidence="1">
        <name>FMN</name>
        <dbReference type="ChEBI" id="CHEBI:58210"/>
    </cofactor>
</comment>
<dbReference type="InterPro" id="IPR013785">
    <property type="entry name" value="Aldolase_TIM"/>
</dbReference>
<evidence type="ECO:0000313" key="7">
    <source>
        <dbReference type="EMBL" id="MDQ0255114.1"/>
    </source>
</evidence>
<sequence>MSTALPVNDSKTIIFEKWEETAKNKLGKGAFDYVQSGSGGEETLQKNVQAFKEWDIIPRVLTNVETRDLTTSLFEKKLAVPFFLAPVGFQTVVHPEGELASARAASSLSVPYIASTVSSFSLEEIGEASVGSPRYFQLYWPNDDEVATSFVKRAEAAGYDAIVVTVDTTVLGWRERDLQNQYFPMQTGAGIANFVNDPVFQEKYNRDGLLDTNELINAIRKILLNQSITWEKLGWLKQQTRLPIILKGILHKDDAQLAIEHGIDGIIVSNHGGRQLDGVRSTLAALPSIVEVINGRISVLFDSGVRRGTDIIKALALGADAVLIGRPFVYGLVDGENGVREVLQNLVADLDTSLALTGKTSVKDIDCSIVERVY</sequence>
<protein>
    <recommendedName>
        <fullName evidence="4">L-lactate oxidase</fullName>
    </recommendedName>
</protein>
<dbReference type="PANTHER" id="PTHR10578:SF143">
    <property type="entry name" value="FMN-DEPENDENT ALPHA-HYDROXY ACID DEHYDROGENASE PB1A11.03"/>
    <property type="match status" value="1"/>
</dbReference>
<feature type="domain" description="FMN hydroxy acid dehydrogenase" evidence="6">
    <location>
        <begin position="7"/>
        <end position="374"/>
    </location>
</feature>
<proteinExistence type="inferred from homology"/>
<dbReference type="Proteomes" id="UP001230005">
    <property type="component" value="Unassembled WGS sequence"/>
</dbReference>
<comment type="similarity">
    <text evidence="3">Belongs to the FMN-dependent alpha-hydroxy acid dehydrogenase family.</text>
</comment>
<gene>
    <name evidence="7" type="ORF">J2S74_002496</name>
</gene>
<dbReference type="Pfam" id="PF01070">
    <property type="entry name" value="FMN_dh"/>
    <property type="match status" value="1"/>
</dbReference>
<dbReference type="PROSITE" id="PS00557">
    <property type="entry name" value="FMN_HYDROXY_ACID_DH_1"/>
    <property type="match status" value="1"/>
</dbReference>
<dbReference type="InterPro" id="IPR037396">
    <property type="entry name" value="FMN_HAD"/>
</dbReference>
<dbReference type="SUPFAM" id="SSF51395">
    <property type="entry name" value="FMN-linked oxidoreductases"/>
    <property type="match status" value="1"/>
</dbReference>
<evidence type="ECO:0000256" key="2">
    <source>
        <dbReference type="ARBA" id="ARBA00023002"/>
    </source>
</evidence>
<evidence type="ECO:0000313" key="8">
    <source>
        <dbReference type="Proteomes" id="UP001230005"/>
    </source>
</evidence>
<dbReference type="EMBL" id="JAUSUG010000009">
    <property type="protein sequence ID" value="MDQ0255114.1"/>
    <property type="molecule type" value="Genomic_DNA"/>
</dbReference>
<keyword evidence="2" id="KW-0560">Oxidoreductase</keyword>
<dbReference type="RefSeq" id="WP_307326012.1">
    <property type="nucleotide sequence ID" value="NZ_JAUSUG010000009.1"/>
</dbReference>
<name>A0ABT9ZW73_9BACI</name>
<evidence type="ECO:0000256" key="4">
    <source>
        <dbReference type="ARBA" id="ARBA00029513"/>
    </source>
</evidence>
<dbReference type="PROSITE" id="PS51349">
    <property type="entry name" value="FMN_HYDROXY_ACID_DH_2"/>
    <property type="match status" value="1"/>
</dbReference>
<evidence type="ECO:0000256" key="3">
    <source>
        <dbReference type="ARBA" id="ARBA00024042"/>
    </source>
</evidence>
<comment type="catalytic activity">
    <reaction evidence="5">
        <text>(S)-lactate + O2 = pyruvate + H2O2</text>
        <dbReference type="Rhea" id="RHEA:55868"/>
        <dbReference type="ChEBI" id="CHEBI:15361"/>
        <dbReference type="ChEBI" id="CHEBI:15379"/>
        <dbReference type="ChEBI" id="CHEBI:16240"/>
        <dbReference type="ChEBI" id="CHEBI:16651"/>
    </reaction>
    <physiologicalReaction direction="left-to-right" evidence="5">
        <dbReference type="Rhea" id="RHEA:55869"/>
    </physiologicalReaction>
</comment>
<evidence type="ECO:0000256" key="5">
    <source>
        <dbReference type="ARBA" id="ARBA00048754"/>
    </source>
</evidence>
<keyword evidence="8" id="KW-1185">Reference proteome</keyword>
<evidence type="ECO:0000256" key="1">
    <source>
        <dbReference type="ARBA" id="ARBA00001917"/>
    </source>
</evidence>
<dbReference type="PANTHER" id="PTHR10578">
    <property type="entry name" value="S -2-HYDROXY-ACID OXIDASE-RELATED"/>
    <property type="match status" value="1"/>
</dbReference>
<dbReference type="InterPro" id="IPR012133">
    <property type="entry name" value="Alpha-hydoxy_acid_DH_FMN"/>
</dbReference>
<dbReference type="PIRSF" id="PIRSF000138">
    <property type="entry name" value="Al-hdrx_acd_dh"/>
    <property type="match status" value="1"/>
</dbReference>
<organism evidence="7 8">
    <name type="scientific">Evansella vedderi</name>
    <dbReference type="NCBI Taxonomy" id="38282"/>
    <lineage>
        <taxon>Bacteria</taxon>
        <taxon>Bacillati</taxon>
        <taxon>Bacillota</taxon>
        <taxon>Bacilli</taxon>
        <taxon>Bacillales</taxon>
        <taxon>Bacillaceae</taxon>
        <taxon>Evansella</taxon>
    </lineage>
</organism>
<dbReference type="InterPro" id="IPR000262">
    <property type="entry name" value="FMN-dep_DH"/>
</dbReference>
<evidence type="ECO:0000259" key="6">
    <source>
        <dbReference type="PROSITE" id="PS51349"/>
    </source>
</evidence>
<comment type="caution">
    <text evidence="7">The sequence shown here is derived from an EMBL/GenBank/DDBJ whole genome shotgun (WGS) entry which is preliminary data.</text>
</comment>
<dbReference type="InterPro" id="IPR008259">
    <property type="entry name" value="FMN_hydac_DH_AS"/>
</dbReference>
<accession>A0ABT9ZW73</accession>
<reference evidence="7 8" key="1">
    <citation type="submission" date="2023-07" db="EMBL/GenBank/DDBJ databases">
        <title>Genomic Encyclopedia of Type Strains, Phase IV (KMG-IV): sequencing the most valuable type-strain genomes for metagenomic binning, comparative biology and taxonomic classification.</title>
        <authorList>
            <person name="Goeker M."/>
        </authorList>
    </citation>
    <scope>NUCLEOTIDE SEQUENCE [LARGE SCALE GENOMIC DNA]</scope>
    <source>
        <strain evidence="7 8">DSM 9768</strain>
    </source>
</reference>